<accession>A0A8J5XAT9</accession>
<dbReference type="InterPro" id="IPR001578">
    <property type="entry name" value="Peptidase_C12_UCH"/>
</dbReference>
<dbReference type="GO" id="GO:0005737">
    <property type="term" value="C:cytoplasm"/>
    <property type="evidence" value="ECO:0007669"/>
    <property type="project" value="TreeGrafter"/>
</dbReference>
<evidence type="ECO:0000256" key="6">
    <source>
        <dbReference type="ARBA" id="ARBA00022807"/>
    </source>
</evidence>
<dbReference type="FunFam" id="3.40.532.10:FF:000006">
    <property type="entry name" value="Ubiquitin carboxyl-terminal hydrolase"/>
    <property type="match status" value="1"/>
</dbReference>
<comment type="catalytic activity">
    <reaction evidence="1 7 8">
        <text>Thiol-dependent hydrolysis of ester, thioester, amide, peptide and isopeptide bonds formed by the C-terminal Gly of ubiquitin (a 76-residue protein attached to proteins as an intracellular targeting signal).</text>
        <dbReference type="EC" id="3.4.19.12"/>
    </reaction>
</comment>
<comment type="caution">
    <text evidence="11">The sequence shown here is derived from an EMBL/GenBank/DDBJ whole genome shotgun (WGS) entry which is preliminary data.</text>
</comment>
<dbReference type="InterPro" id="IPR038765">
    <property type="entry name" value="Papain-like_cys_pep_sf"/>
</dbReference>
<dbReference type="Gene3D" id="3.40.532.10">
    <property type="entry name" value="Peptidase C12, ubiquitin carboxyl-terminal hydrolase"/>
    <property type="match status" value="1"/>
</dbReference>
<evidence type="ECO:0000256" key="1">
    <source>
        <dbReference type="ARBA" id="ARBA00000707"/>
    </source>
</evidence>
<dbReference type="SUPFAM" id="SSF54001">
    <property type="entry name" value="Cysteine proteinases"/>
    <property type="match status" value="1"/>
</dbReference>
<sequence>MARVARLHVALVVGALVACAPAATEARRRARGRAASRLRGGSDAATSFQQQYWIPLESSPEVFNDFARRMGVGAGWAFADVLGLDDELLQMVPQPCIAVVLLFPVSPRLSRSELARARRRSERAVSPRVFFMRQYVGNACGTVAALHALLNNRQHLSLGAGPLRELVATGEGEGESDGEGAQACDDDQAPADAELLGERMSSSTGVMAASESSGQLGGTPAPARGVDADYHYICFVQSAADGCLYELDGTKPSPINHGPVADGLLRDAARAIKRHFVTQMPDGHFNVMALVKDEDGSLAAARD</sequence>
<keyword evidence="12" id="KW-1185">Reference proteome</keyword>
<dbReference type="Proteomes" id="UP000751190">
    <property type="component" value="Unassembled WGS sequence"/>
</dbReference>
<evidence type="ECO:0000256" key="8">
    <source>
        <dbReference type="RuleBase" id="RU361215"/>
    </source>
</evidence>
<gene>
    <name evidence="11" type="ORF">KFE25_011006</name>
</gene>
<evidence type="ECO:0000256" key="2">
    <source>
        <dbReference type="ARBA" id="ARBA00009326"/>
    </source>
</evidence>
<feature type="chain" id="PRO_5035328226" description="Ubiquitin carboxyl-terminal hydrolase" evidence="9">
    <location>
        <begin position="27"/>
        <end position="303"/>
    </location>
</feature>
<proteinExistence type="inferred from homology"/>
<dbReference type="InterPro" id="IPR036959">
    <property type="entry name" value="Peptidase_C12_UCH_sf"/>
</dbReference>
<keyword evidence="3 7" id="KW-0645">Protease</keyword>
<dbReference type="PANTHER" id="PTHR10589:SF17">
    <property type="entry name" value="UBIQUITIN CARBOXYL-TERMINAL HYDROLASE"/>
    <property type="match status" value="1"/>
</dbReference>
<dbReference type="Pfam" id="PF01088">
    <property type="entry name" value="Peptidase_C12"/>
    <property type="match status" value="1"/>
</dbReference>
<evidence type="ECO:0000256" key="9">
    <source>
        <dbReference type="SAM" id="SignalP"/>
    </source>
</evidence>
<dbReference type="PRINTS" id="PR00707">
    <property type="entry name" value="UBCTHYDRLASE"/>
</dbReference>
<dbReference type="AlphaFoldDB" id="A0A8J5XAT9"/>
<feature type="site" description="Important for enzyme activity" evidence="7">
    <location>
        <position position="248"/>
    </location>
</feature>
<dbReference type="EC" id="3.4.19.12" evidence="8"/>
<dbReference type="PROSITE" id="PS51257">
    <property type="entry name" value="PROKAR_LIPOPROTEIN"/>
    <property type="match status" value="1"/>
</dbReference>
<dbReference type="EMBL" id="JAGTXO010000036">
    <property type="protein sequence ID" value="KAG8459957.1"/>
    <property type="molecule type" value="Genomic_DNA"/>
</dbReference>
<evidence type="ECO:0000256" key="5">
    <source>
        <dbReference type="ARBA" id="ARBA00022801"/>
    </source>
</evidence>
<dbReference type="OrthoDB" id="427186at2759"/>
<keyword evidence="6 7" id="KW-0788">Thiol protease</keyword>
<comment type="similarity">
    <text evidence="2 7 8">Belongs to the peptidase C12 family.</text>
</comment>
<evidence type="ECO:0000256" key="7">
    <source>
        <dbReference type="PROSITE-ProRule" id="PRU01393"/>
    </source>
</evidence>
<dbReference type="GO" id="GO:0004843">
    <property type="term" value="F:cysteine-type deubiquitinase activity"/>
    <property type="evidence" value="ECO:0007669"/>
    <property type="project" value="UniProtKB-UniRule"/>
</dbReference>
<dbReference type="PROSITE" id="PS52048">
    <property type="entry name" value="UCH_DOMAIN"/>
    <property type="match status" value="1"/>
</dbReference>
<evidence type="ECO:0000313" key="11">
    <source>
        <dbReference type="EMBL" id="KAG8459957.1"/>
    </source>
</evidence>
<feature type="signal peptide" evidence="9">
    <location>
        <begin position="1"/>
        <end position="26"/>
    </location>
</feature>
<keyword evidence="9" id="KW-0732">Signal</keyword>
<keyword evidence="4 7" id="KW-0833">Ubl conjugation pathway</keyword>
<feature type="domain" description="UCH catalytic" evidence="10">
    <location>
        <begin position="52"/>
        <end position="292"/>
    </location>
</feature>
<reference evidence="11" key="1">
    <citation type="submission" date="2021-05" db="EMBL/GenBank/DDBJ databases">
        <title>The genome of the haptophyte Pavlova lutheri (Diacronema luteri, Pavlovales) - a model for lipid biosynthesis in eukaryotic algae.</title>
        <authorList>
            <person name="Hulatt C.J."/>
            <person name="Posewitz M.C."/>
        </authorList>
    </citation>
    <scope>NUCLEOTIDE SEQUENCE</scope>
    <source>
        <strain evidence="11">NIVA-4/92</strain>
    </source>
</reference>
<feature type="site" description="Transition state stabilizer" evidence="7">
    <location>
        <position position="134"/>
    </location>
</feature>
<evidence type="ECO:0000259" key="10">
    <source>
        <dbReference type="PROSITE" id="PS52048"/>
    </source>
</evidence>
<keyword evidence="5 7" id="KW-0378">Hydrolase</keyword>
<protein>
    <recommendedName>
        <fullName evidence="8">Ubiquitin carboxyl-terminal hydrolase</fullName>
        <ecNumber evidence="8">3.4.19.12</ecNumber>
    </recommendedName>
</protein>
<dbReference type="GO" id="GO:0016579">
    <property type="term" value="P:protein deubiquitination"/>
    <property type="evidence" value="ECO:0007669"/>
    <property type="project" value="TreeGrafter"/>
</dbReference>
<organism evidence="11 12">
    <name type="scientific">Diacronema lutheri</name>
    <name type="common">Unicellular marine alga</name>
    <name type="synonym">Monochrysis lutheri</name>
    <dbReference type="NCBI Taxonomy" id="2081491"/>
    <lineage>
        <taxon>Eukaryota</taxon>
        <taxon>Haptista</taxon>
        <taxon>Haptophyta</taxon>
        <taxon>Pavlovophyceae</taxon>
        <taxon>Pavlovales</taxon>
        <taxon>Pavlovaceae</taxon>
        <taxon>Diacronema</taxon>
    </lineage>
</organism>
<evidence type="ECO:0000256" key="3">
    <source>
        <dbReference type="ARBA" id="ARBA00022670"/>
    </source>
</evidence>
<evidence type="ECO:0000256" key="4">
    <source>
        <dbReference type="ARBA" id="ARBA00022786"/>
    </source>
</evidence>
<name>A0A8J5XAT9_DIALT</name>
<dbReference type="PANTHER" id="PTHR10589">
    <property type="entry name" value="UBIQUITIN CARBOXYL-TERMINAL HYDROLASE"/>
    <property type="match status" value="1"/>
</dbReference>
<dbReference type="GO" id="GO:0006511">
    <property type="term" value="P:ubiquitin-dependent protein catabolic process"/>
    <property type="evidence" value="ECO:0007669"/>
    <property type="project" value="UniProtKB-UniRule"/>
</dbReference>
<feature type="active site" description="Proton donor" evidence="7">
    <location>
        <position position="231"/>
    </location>
</feature>
<dbReference type="OMA" id="CISNGEA"/>
<evidence type="ECO:0000313" key="12">
    <source>
        <dbReference type="Proteomes" id="UP000751190"/>
    </source>
</evidence>
<feature type="active site" description="Nucleophile" evidence="7">
    <location>
        <position position="140"/>
    </location>
</feature>